<dbReference type="SUPFAM" id="SSF57667">
    <property type="entry name" value="beta-beta-alpha zinc fingers"/>
    <property type="match status" value="1"/>
</dbReference>
<organism evidence="12 13">
    <name type="scientific">Mikania micrantha</name>
    <name type="common">bitter vine</name>
    <dbReference type="NCBI Taxonomy" id="192012"/>
    <lineage>
        <taxon>Eukaryota</taxon>
        <taxon>Viridiplantae</taxon>
        <taxon>Streptophyta</taxon>
        <taxon>Embryophyta</taxon>
        <taxon>Tracheophyta</taxon>
        <taxon>Spermatophyta</taxon>
        <taxon>Magnoliopsida</taxon>
        <taxon>eudicotyledons</taxon>
        <taxon>Gunneridae</taxon>
        <taxon>Pentapetalae</taxon>
        <taxon>asterids</taxon>
        <taxon>campanulids</taxon>
        <taxon>Asterales</taxon>
        <taxon>Asteraceae</taxon>
        <taxon>Asteroideae</taxon>
        <taxon>Heliantheae alliance</taxon>
        <taxon>Eupatorieae</taxon>
        <taxon>Mikania</taxon>
    </lineage>
</organism>
<evidence type="ECO:0000256" key="1">
    <source>
        <dbReference type="ARBA" id="ARBA00004123"/>
    </source>
</evidence>
<evidence type="ECO:0000256" key="3">
    <source>
        <dbReference type="ARBA" id="ARBA00022723"/>
    </source>
</evidence>
<dbReference type="PANTHER" id="PTHR46481">
    <property type="entry name" value="ZINC FINGER BED DOMAIN-CONTAINING PROTEIN 4"/>
    <property type="match status" value="1"/>
</dbReference>
<name>A0A5N6NTR2_9ASTR</name>
<evidence type="ECO:0000313" key="13">
    <source>
        <dbReference type="Proteomes" id="UP000326396"/>
    </source>
</evidence>
<dbReference type="Proteomes" id="UP000326396">
    <property type="component" value="Linkage Group LG17"/>
</dbReference>
<dbReference type="InterPro" id="IPR012337">
    <property type="entry name" value="RNaseH-like_sf"/>
</dbReference>
<reference evidence="12 13" key="1">
    <citation type="submission" date="2019-05" db="EMBL/GenBank/DDBJ databases">
        <title>Mikania micrantha, genome provides insights into the molecular mechanism of rapid growth.</title>
        <authorList>
            <person name="Liu B."/>
        </authorList>
    </citation>
    <scope>NUCLEOTIDE SEQUENCE [LARGE SCALE GENOMIC DNA]</scope>
    <source>
        <strain evidence="12">NLD-2019</strain>
        <tissue evidence="12">Leaf</tissue>
    </source>
</reference>
<dbReference type="InterPro" id="IPR025525">
    <property type="entry name" value="hAT-like_transposase_RNase-H"/>
</dbReference>
<comment type="subcellular location">
    <subcellularLocation>
        <location evidence="1">Nucleus</location>
    </subcellularLocation>
</comment>
<protein>
    <recommendedName>
        <fullName evidence="11">BED-type domain-containing protein</fullName>
    </recommendedName>
</protein>
<dbReference type="Pfam" id="PF14372">
    <property type="entry name" value="hAT-like_RNase-H"/>
    <property type="match status" value="1"/>
</dbReference>
<dbReference type="Pfam" id="PF02892">
    <property type="entry name" value="zf-BED"/>
    <property type="match status" value="1"/>
</dbReference>
<evidence type="ECO:0000256" key="6">
    <source>
        <dbReference type="ARBA" id="ARBA00023015"/>
    </source>
</evidence>
<evidence type="ECO:0000256" key="10">
    <source>
        <dbReference type="PROSITE-ProRule" id="PRU00027"/>
    </source>
</evidence>
<dbReference type="GO" id="GO:0008270">
    <property type="term" value="F:zinc ion binding"/>
    <property type="evidence" value="ECO:0007669"/>
    <property type="project" value="UniProtKB-KW"/>
</dbReference>
<dbReference type="InterPro" id="IPR052035">
    <property type="entry name" value="ZnF_BED_domain_contain"/>
</dbReference>
<dbReference type="SMART" id="SM00614">
    <property type="entry name" value="ZnF_BED"/>
    <property type="match status" value="1"/>
</dbReference>
<dbReference type="OrthoDB" id="1607513at2759"/>
<dbReference type="InterPro" id="IPR003656">
    <property type="entry name" value="Znf_BED"/>
</dbReference>
<dbReference type="PROSITE" id="PS50808">
    <property type="entry name" value="ZF_BED"/>
    <property type="match status" value="1"/>
</dbReference>
<evidence type="ECO:0000256" key="2">
    <source>
        <dbReference type="ARBA" id="ARBA00011738"/>
    </source>
</evidence>
<gene>
    <name evidence="12" type="ORF">E3N88_18128</name>
</gene>
<evidence type="ECO:0000256" key="4">
    <source>
        <dbReference type="ARBA" id="ARBA00022771"/>
    </source>
</evidence>
<keyword evidence="4 10" id="KW-0863">Zinc-finger</keyword>
<dbReference type="InterPro" id="IPR036236">
    <property type="entry name" value="Znf_C2H2_sf"/>
</dbReference>
<accession>A0A5N6NTR2</accession>
<keyword evidence="3" id="KW-0479">Metal-binding</keyword>
<keyword evidence="8" id="KW-0804">Transcription</keyword>
<keyword evidence="6" id="KW-0805">Transcription regulation</keyword>
<dbReference type="PANTHER" id="PTHR46481:SF11">
    <property type="entry name" value="ZINC FINGER BED DOMAIN-CONTAINING PROTEIN RICESLEEPER 2-LIKE"/>
    <property type="match status" value="1"/>
</dbReference>
<evidence type="ECO:0000259" key="11">
    <source>
        <dbReference type="PROSITE" id="PS50808"/>
    </source>
</evidence>
<evidence type="ECO:0000256" key="7">
    <source>
        <dbReference type="ARBA" id="ARBA00023125"/>
    </source>
</evidence>
<keyword evidence="9" id="KW-0539">Nucleus</keyword>
<keyword evidence="13" id="KW-1185">Reference proteome</keyword>
<evidence type="ECO:0000313" key="12">
    <source>
        <dbReference type="EMBL" id="KAD5318182.1"/>
    </source>
</evidence>
<dbReference type="InterPro" id="IPR008906">
    <property type="entry name" value="HATC_C_dom"/>
</dbReference>
<dbReference type="AlphaFoldDB" id="A0A5N6NTR2"/>
<dbReference type="GO" id="GO:0046983">
    <property type="term" value="F:protein dimerization activity"/>
    <property type="evidence" value="ECO:0007669"/>
    <property type="project" value="InterPro"/>
</dbReference>
<keyword evidence="5" id="KW-0862">Zinc</keyword>
<dbReference type="GO" id="GO:0003677">
    <property type="term" value="F:DNA binding"/>
    <property type="evidence" value="ECO:0007669"/>
    <property type="project" value="UniProtKB-KW"/>
</dbReference>
<comment type="subunit">
    <text evidence="2">Homodimer.</text>
</comment>
<keyword evidence="7" id="KW-0238">DNA-binding</keyword>
<sequence length="608" mass="70800">MEIQNESPAKKPKRLTSVVWNHFERVRKADACFAVCVHCQKRLSGSSNSGTTHLRNHLMRCLKRSNFDVTQILAAKRKRKEEPISIATVSYDEVQRKEEAAIPIAYHKFDQEDETINLGSVKFDQERSRLDLARMIMLHDYSPSMVEHVGFKIFVKNLQPMFEVLTTTVVESDCLTIYAKERQKVFEIMRNLHGRISLAVSFWSSPENADYLSLTANYIDDNWKLQRKLLNFLTYDSSQTEDMLSDLVIKCLMDWDVDSKLYALTLDDCFGYNGLSLRIKNRLAQNRPLLRDGELFDVRCASHLVKSLVEDSMKSLKDVSEKIRESVRFVKTSSTTQEKFYELAQQAEVNTHKRLFLDNQMRWNSTYLMIETALEYKGAFYLLQEQDSTYTVSLCDEEWQRAESVASFMKLLVEVTNVFSHLQSKYPPSNLYFPEICDVHIQLIDYCKKQDEFISSLATKMKIKFDKYWNKCGLGLAIAAILDPRFKMKLVEYYYKQIYDTEAPDRIQEVSEGIRELFNEYSIDSSSLDDVAGQTGSGLISASSATRDRLRGFDKFLHETSNQQSGVADLDKYLEEPVFPRNYDFNILNWWKVHTPRLIEFDKYRSQD</sequence>
<dbReference type="GO" id="GO:0005634">
    <property type="term" value="C:nucleus"/>
    <property type="evidence" value="ECO:0007669"/>
    <property type="project" value="UniProtKB-SubCell"/>
</dbReference>
<dbReference type="Pfam" id="PF05699">
    <property type="entry name" value="Dimer_Tnp_hAT"/>
    <property type="match status" value="1"/>
</dbReference>
<evidence type="ECO:0000256" key="5">
    <source>
        <dbReference type="ARBA" id="ARBA00022833"/>
    </source>
</evidence>
<evidence type="ECO:0000256" key="9">
    <source>
        <dbReference type="ARBA" id="ARBA00023242"/>
    </source>
</evidence>
<feature type="domain" description="BED-type" evidence="11">
    <location>
        <begin position="14"/>
        <end position="69"/>
    </location>
</feature>
<dbReference type="EMBL" id="SZYD01000009">
    <property type="protein sequence ID" value="KAD5318182.1"/>
    <property type="molecule type" value="Genomic_DNA"/>
</dbReference>
<evidence type="ECO:0000256" key="8">
    <source>
        <dbReference type="ARBA" id="ARBA00023163"/>
    </source>
</evidence>
<comment type="caution">
    <text evidence="12">The sequence shown here is derived from an EMBL/GenBank/DDBJ whole genome shotgun (WGS) entry which is preliminary data.</text>
</comment>
<dbReference type="SUPFAM" id="SSF53098">
    <property type="entry name" value="Ribonuclease H-like"/>
    <property type="match status" value="1"/>
</dbReference>
<proteinExistence type="predicted"/>